<dbReference type="PANTHER" id="PTHR10176">
    <property type="entry name" value="GLYCOGEN SYNTHASE"/>
    <property type="match status" value="1"/>
</dbReference>
<keyword evidence="1" id="KW-0328">Glycosyltransferase</keyword>
<evidence type="ECO:0008006" key="5">
    <source>
        <dbReference type="Google" id="ProtNLM"/>
    </source>
</evidence>
<comment type="caution">
    <text evidence="3">The sequence shown here is derived from an EMBL/GenBank/DDBJ whole genome shotgun (WGS) entry which is preliminary data.</text>
</comment>
<dbReference type="EMBL" id="LCLU01000014">
    <property type="protein sequence ID" value="KKU22240.1"/>
    <property type="molecule type" value="Genomic_DNA"/>
</dbReference>
<dbReference type="GO" id="GO:0004373">
    <property type="term" value="F:alpha-1,4-glucan glucosyltransferase (UDP-glucose donor) activity"/>
    <property type="evidence" value="ECO:0007669"/>
    <property type="project" value="InterPro"/>
</dbReference>
<accession>A0A0G1RMU4</accession>
<proteinExistence type="predicted"/>
<dbReference type="Gene3D" id="3.40.50.2000">
    <property type="entry name" value="Glycogen Phosphorylase B"/>
    <property type="match status" value="2"/>
</dbReference>
<sequence length="601" mass="68990">MPNMNHEIKPQADYLFEVSWEAANKVGGIYTVLQTKARRMLEYYSENYFLIGPYFIDRVKGEFEEKAPPEEIKKVFDELEKRGIRGHFGSWLIEGEPKIILLDFVNFLKETDQIKTELWLDYKIDSLAASSDFNEPVVFSKAAGMLIEKLAGEFKNKKIVAHFHEWLAGAGLLHLAKNRRNYPFLKTVFTTHATVLGRSLANLNADIYAELKNIAPDSEAARLNVQAKHLLEKAAAKNADIFTTISEITAIEAEKILGRKPDILLPNGLDMEKYPSFEDVSIKHRLQRDRIREFILYYFFPYYSFDVKNTLFYFTAARYEFHNKGIDLFVRALGALNEKLKEEKSGKTIIAFFWIPSGIRGIKPEILENREIFRDVKDELMEAEGKIEENILYSLFEGHKLSEEELFEKSFIVDMKKKLLKLRKKGLPSPSTHELADPNDAILKSFEENALLNREEDRVKVIFYPIYLTGNDGLLNLTYQEGLQGCHLGVFPSFYEPWGYTPLETAALGVASVTSDLAGLGRFFMPDIEQKKYPGIFAVKRFGRSDDEAARDLAGILHSYSRLTREERIENKIATRKLAGRADWKVLITEYVSAHNLALEK</sequence>
<dbReference type="GO" id="GO:0005978">
    <property type="term" value="P:glycogen biosynthetic process"/>
    <property type="evidence" value="ECO:0007669"/>
    <property type="project" value="InterPro"/>
</dbReference>
<keyword evidence="2" id="KW-0808">Transferase</keyword>
<evidence type="ECO:0000256" key="1">
    <source>
        <dbReference type="ARBA" id="ARBA00022676"/>
    </source>
</evidence>
<reference evidence="3 4" key="1">
    <citation type="journal article" date="2015" name="Nature">
        <title>rRNA introns, odd ribosomes, and small enigmatic genomes across a large radiation of phyla.</title>
        <authorList>
            <person name="Brown C.T."/>
            <person name="Hug L.A."/>
            <person name="Thomas B.C."/>
            <person name="Sharon I."/>
            <person name="Castelle C.J."/>
            <person name="Singh A."/>
            <person name="Wilkins M.J."/>
            <person name="Williams K.H."/>
            <person name="Banfield J.F."/>
        </authorList>
    </citation>
    <scope>NUCLEOTIDE SEQUENCE [LARGE SCALE GENOMIC DNA]</scope>
</reference>
<protein>
    <recommendedName>
        <fullName evidence="5">Glycogen synthase</fullName>
    </recommendedName>
</protein>
<evidence type="ECO:0000256" key="2">
    <source>
        <dbReference type="ARBA" id="ARBA00022679"/>
    </source>
</evidence>
<dbReference type="AlphaFoldDB" id="A0A0G1RMU4"/>
<dbReference type="Pfam" id="PF05693">
    <property type="entry name" value="Glycogen_syn"/>
    <property type="match status" value="1"/>
</dbReference>
<dbReference type="PATRIC" id="fig|1618619.3.peg.309"/>
<dbReference type="Proteomes" id="UP000034569">
    <property type="component" value="Unassembled WGS sequence"/>
</dbReference>
<evidence type="ECO:0000313" key="3">
    <source>
        <dbReference type="EMBL" id="KKU22240.1"/>
    </source>
</evidence>
<dbReference type="GO" id="GO:0005737">
    <property type="term" value="C:cytoplasm"/>
    <property type="evidence" value="ECO:0007669"/>
    <property type="project" value="TreeGrafter"/>
</dbReference>
<evidence type="ECO:0000313" key="4">
    <source>
        <dbReference type="Proteomes" id="UP000034569"/>
    </source>
</evidence>
<dbReference type="SUPFAM" id="SSF53756">
    <property type="entry name" value="UDP-Glycosyltransferase/glycogen phosphorylase"/>
    <property type="match status" value="2"/>
</dbReference>
<gene>
    <name evidence="3" type="ORF">UX33_C0014G0008</name>
</gene>
<dbReference type="InterPro" id="IPR008631">
    <property type="entry name" value="Glycogen_synth"/>
</dbReference>
<name>A0A0G1RMU4_9BACT</name>
<dbReference type="PANTHER" id="PTHR10176:SF3">
    <property type="entry name" value="GLYCOGEN [STARCH] SYNTHASE"/>
    <property type="match status" value="1"/>
</dbReference>
<organism evidence="3 4">
    <name type="scientific">Candidatus Azambacteria bacterium GW2011_GWC1_46_13</name>
    <dbReference type="NCBI Taxonomy" id="1618619"/>
    <lineage>
        <taxon>Bacteria</taxon>
        <taxon>Candidatus Azamiibacteriota</taxon>
    </lineage>
</organism>